<evidence type="ECO:0000256" key="1">
    <source>
        <dbReference type="ARBA" id="ARBA00022729"/>
    </source>
</evidence>
<reference evidence="4 5" key="1">
    <citation type="submission" date="2018-07" db="EMBL/GenBank/DDBJ databases">
        <title>Bacillus sp. YLB-04 draft genome sequence.</title>
        <authorList>
            <person name="Yu L."/>
            <person name="Tang X."/>
        </authorList>
    </citation>
    <scope>NUCLEOTIDE SEQUENCE [LARGE SCALE GENOMIC DNA]</scope>
    <source>
        <strain evidence="4 5">YLB-04</strain>
    </source>
</reference>
<evidence type="ECO:0000259" key="3">
    <source>
        <dbReference type="PROSITE" id="PS51782"/>
    </source>
</evidence>
<dbReference type="Gene3D" id="2.20.230.10">
    <property type="entry name" value="Resuscitation-promoting factor rpfb"/>
    <property type="match status" value="1"/>
</dbReference>
<dbReference type="SUPFAM" id="SSF54106">
    <property type="entry name" value="LysM domain"/>
    <property type="match status" value="1"/>
</dbReference>
<dbReference type="Pfam" id="PF01551">
    <property type="entry name" value="Peptidase_M23"/>
    <property type="match status" value="1"/>
</dbReference>
<dbReference type="PANTHER" id="PTHR21666">
    <property type="entry name" value="PEPTIDASE-RELATED"/>
    <property type="match status" value="1"/>
</dbReference>
<accession>A0A3D8GTZ2</accession>
<feature type="domain" description="G5" evidence="2">
    <location>
        <begin position="252"/>
        <end position="332"/>
    </location>
</feature>
<dbReference type="Gene3D" id="2.70.70.10">
    <property type="entry name" value="Glucose Permease (Domain IIA)"/>
    <property type="match status" value="1"/>
</dbReference>
<organism evidence="4 5">
    <name type="scientific">Neobacillus piezotolerans</name>
    <dbReference type="NCBI Taxonomy" id="2259171"/>
    <lineage>
        <taxon>Bacteria</taxon>
        <taxon>Bacillati</taxon>
        <taxon>Bacillota</taxon>
        <taxon>Bacilli</taxon>
        <taxon>Bacillales</taxon>
        <taxon>Bacillaceae</taxon>
        <taxon>Neobacillus</taxon>
    </lineage>
</organism>
<dbReference type="GO" id="GO:0004222">
    <property type="term" value="F:metalloendopeptidase activity"/>
    <property type="evidence" value="ECO:0007669"/>
    <property type="project" value="TreeGrafter"/>
</dbReference>
<dbReference type="EMBL" id="QNQT01000002">
    <property type="protein sequence ID" value="RDU37944.1"/>
    <property type="molecule type" value="Genomic_DNA"/>
</dbReference>
<dbReference type="PROSITE" id="PS51109">
    <property type="entry name" value="G5"/>
    <property type="match status" value="1"/>
</dbReference>
<dbReference type="PROSITE" id="PS51782">
    <property type="entry name" value="LYSM"/>
    <property type="match status" value="1"/>
</dbReference>
<dbReference type="Proteomes" id="UP000257144">
    <property type="component" value="Unassembled WGS sequence"/>
</dbReference>
<keyword evidence="1" id="KW-0732">Signal</keyword>
<dbReference type="Gene3D" id="3.10.350.10">
    <property type="entry name" value="LysM domain"/>
    <property type="match status" value="1"/>
</dbReference>
<dbReference type="Pfam" id="PF01476">
    <property type="entry name" value="LysM"/>
    <property type="match status" value="1"/>
</dbReference>
<dbReference type="InterPro" id="IPR011055">
    <property type="entry name" value="Dup_hybrid_motif"/>
</dbReference>
<dbReference type="OrthoDB" id="9805070at2"/>
<dbReference type="InterPro" id="IPR018392">
    <property type="entry name" value="LysM"/>
</dbReference>
<evidence type="ECO:0000313" key="5">
    <source>
        <dbReference type="Proteomes" id="UP000257144"/>
    </source>
</evidence>
<dbReference type="InterPro" id="IPR016047">
    <property type="entry name" value="M23ase_b-sheet_dom"/>
</dbReference>
<dbReference type="PANTHER" id="PTHR21666:SF270">
    <property type="entry name" value="MUREIN HYDROLASE ACTIVATOR ENVC"/>
    <property type="match status" value="1"/>
</dbReference>
<proteinExistence type="predicted"/>
<name>A0A3D8GTZ2_9BACI</name>
<dbReference type="CDD" id="cd12797">
    <property type="entry name" value="M23_peptidase"/>
    <property type="match status" value="1"/>
</dbReference>
<dbReference type="CDD" id="cd00118">
    <property type="entry name" value="LysM"/>
    <property type="match status" value="1"/>
</dbReference>
<feature type="domain" description="LysM" evidence="3">
    <location>
        <begin position="200"/>
        <end position="245"/>
    </location>
</feature>
<dbReference type="Pfam" id="PF07501">
    <property type="entry name" value="G5"/>
    <property type="match status" value="1"/>
</dbReference>
<dbReference type="SMART" id="SM00257">
    <property type="entry name" value="LysM"/>
    <property type="match status" value="1"/>
</dbReference>
<gene>
    <name evidence="4" type="ORF">DRW41_05305</name>
</gene>
<dbReference type="InterPro" id="IPR011098">
    <property type="entry name" value="G5_dom"/>
</dbReference>
<dbReference type="InterPro" id="IPR036779">
    <property type="entry name" value="LysM_dom_sf"/>
</dbReference>
<dbReference type="SUPFAM" id="SSF51261">
    <property type="entry name" value="Duplicated hybrid motif"/>
    <property type="match status" value="1"/>
</dbReference>
<dbReference type="InterPro" id="IPR050570">
    <property type="entry name" value="Cell_wall_metabolism_enzyme"/>
</dbReference>
<evidence type="ECO:0000259" key="2">
    <source>
        <dbReference type="PROSITE" id="PS51109"/>
    </source>
</evidence>
<sequence length="461" mass="51017">MLSALATTALFLAAGEKAEAEPKLTTVYYVYLNNTYIGTVTDKNVVETIVEKQLLDMQKLNKNFKLGSEITYIPEQVFRSTANNHEAAKRVAQEMTLEVESAAIVINGEPVVYLDSKEAAERVIKLMKYKYVTEEQLKDVEARKAQPEASLPALKEDETRILDVRFSADAKVEMTTIAPSKIFSQEKALKFLQKGTLEEKKYIVKEGDVLGSIAGEANLTTAQLLALNPGMKEDSLIKIGQELNITVPKPYIDVIVDKEVFKKETLSFKTEVVNNESMFKGDKKVKQEGRNGSREVTYAISEQGGKIIKKTVVSEQITQKPVNHIIMRGTKVVPSRGEGSFLWPASGGYVSSQTGYRWGKMHKGIDIARPSNRTIKAADNGRVISAGWDGGYGNKIVIDHNNGFRTIYAHLSSIDVRVGQTVAKGSKIGVMGSTGDSTGLHLHFEVYKNGSLQNPMKYLRR</sequence>
<keyword evidence="5" id="KW-1185">Reference proteome</keyword>
<dbReference type="AlphaFoldDB" id="A0A3D8GTZ2"/>
<comment type="caution">
    <text evidence="4">The sequence shown here is derived from an EMBL/GenBank/DDBJ whole genome shotgun (WGS) entry which is preliminary data.</text>
</comment>
<evidence type="ECO:0000313" key="4">
    <source>
        <dbReference type="EMBL" id="RDU37944.1"/>
    </source>
</evidence>
<protein>
    <submittedName>
        <fullName evidence="4">Peptidase M23</fullName>
    </submittedName>
</protein>
<dbReference type="SMART" id="SM01208">
    <property type="entry name" value="G5"/>
    <property type="match status" value="1"/>
</dbReference>